<comment type="similarity">
    <text evidence="2 8">Belongs to the Tim17/Tim22/Tim23 family.</text>
</comment>
<reference evidence="10" key="1">
    <citation type="journal article" date="2010" name="Genome Biol.">
        <title>Genome sequence of the necrotrophic plant pathogen Pythium ultimum reveals original pathogenicity mechanisms and effector repertoire.</title>
        <authorList>
            <person name="Levesque C.A."/>
            <person name="Brouwer H."/>
            <person name="Cano L."/>
            <person name="Hamilton J.P."/>
            <person name="Holt C."/>
            <person name="Huitema E."/>
            <person name="Raffaele S."/>
            <person name="Robideau G.P."/>
            <person name="Thines M."/>
            <person name="Win J."/>
            <person name="Zerillo M.M."/>
            <person name="Beakes G.W."/>
            <person name="Boore J.L."/>
            <person name="Busam D."/>
            <person name="Dumas B."/>
            <person name="Ferriera S."/>
            <person name="Fuerstenberg S.I."/>
            <person name="Gachon C.M."/>
            <person name="Gaulin E."/>
            <person name="Govers F."/>
            <person name="Grenville-Briggs L."/>
            <person name="Horner N."/>
            <person name="Hostetler J."/>
            <person name="Jiang R.H."/>
            <person name="Johnson J."/>
            <person name="Krajaejun T."/>
            <person name="Lin H."/>
            <person name="Meijer H.J."/>
            <person name="Moore B."/>
            <person name="Morris P."/>
            <person name="Phuntmart V."/>
            <person name="Puiu D."/>
            <person name="Shetty J."/>
            <person name="Stajich J.E."/>
            <person name="Tripathy S."/>
            <person name="Wawra S."/>
            <person name="van West P."/>
            <person name="Whitty B.R."/>
            <person name="Coutinho P.M."/>
            <person name="Henrissat B."/>
            <person name="Martin F."/>
            <person name="Thomas P.D."/>
            <person name="Tyler B.M."/>
            <person name="De Vries R.P."/>
            <person name="Kamoun S."/>
            <person name="Yandell M."/>
            <person name="Tisserat N."/>
            <person name="Buell C.R."/>
        </authorList>
    </citation>
    <scope>NUCLEOTIDE SEQUENCE</scope>
    <source>
        <strain evidence="10">DAOM:BR144</strain>
    </source>
</reference>
<evidence type="ECO:0000256" key="4">
    <source>
        <dbReference type="ARBA" id="ARBA00022792"/>
    </source>
</evidence>
<dbReference type="GO" id="GO:0008320">
    <property type="term" value="F:protein transmembrane transporter activity"/>
    <property type="evidence" value="ECO:0007669"/>
    <property type="project" value="UniProtKB-UniRule"/>
</dbReference>
<keyword evidence="8" id="KW-0813">Transport</keyword>
<evidence type="ECO:0000313" key="10">
    <source>
        <dbReference type="Proteomes" id="UP000019132"/>
    </source>
</evidence>
<dbReference type="EnsemblProtists" id="PYU1_T013649">
    <property type="protein sequence ID" value="PYU1_T013649"/>
    <property type="gene ID" value="PYU1_G013620"/>
</dbReference>
<keyword evidence="10" id="KW-1185">Reference proteome</keyword>
<dbReference type="Proteomes" id="UP000019132">
    <property type="component" value="Unassembled WGS sequence"/>
</dbReference>
<keyword evidence="3" id="KW-0812">Transmembrane</keyword>
<evidence type="ECO:0000256" key="1">
    <source>
        <dbReference type="ARBA" id="ARBA00004448"/>
    </source>
</evidence>
<dbReference type="eggNOG" id="KOG3225">
    <property type="taxonomic scope" value="Eukaryota"/>
</dbReference>
<dbReference type="VEuPathDB" id="FungiDB:PYU1_G013620"/>
<dbReference type="AlphaFoldDB" id="K3X8V0"/>
<dbReference type="GO" id="GO:0045039">
    <property type="term" value="P:protein insertion into mitochondrial inner membrane"/>
    <property type="evidence" value="ECO:0007669"/>
    <property type="project" value="UniProtKB-UniRule"/>
</dbReference>
<dbReference type="HOGENOM" id="CLU_091077_1_0_1"/>
<keyword evidence="6 8" id="KW-0496">Mitochondrion</keyword>
<evidence type="ECO:0000256" key="2">
    <source>
        <dbReference type="ARBA" id="ARBA00008444"/>
    </source>
</evidence>
<dbReference type="Pfam" id="PF02466">
    <property type="entry name" value="Tim17"/>
    <property type="match status" value="1"/>
</dbReference>
<evidence type="ECO:0000256" key="5">
    <source>
        <dbReference type="ARBA" id="ARBA00022989"/>
    </source>
</evidence>
<comment type="subunit">
    <text evidence="8">Component of the TIM22 complex.</text>
</comment>
<dbReference type="STRING" id="431595.K3X8V0"/>
<dbReference type="GO" id="GO:0042721">
    <property type="term" value="C:TIM22 mitochondrial import inner membrane insertion complex"/>
    <property type="evidence" value="ECO:0007669"/>
    <property type="project" value="UniProtKB-UniRule"/>
</dbReference>
<evidence type="ECO:0000313" key="9">
    <source>
        <dbReference type="EnsemblProtists" id="PYU1_T013649"/>
    </source>
</evidence>
<evidence type="ECO:0000256" key="3">
    <source>
        <dbReference type="ARBA" id="ARBA00022692"/>
    </source>
</evidence>
<dbReference type="OMA" id="GSCKTFA"/>
<evidence type="ECO:0000256" key="6">
    <source>
        <dbReference type="ARBA" id="ARBA00023128"/>
    </source>
</evidence>
<keyword evidence="4 8" id="KW-0999">Mitochondrion inner membrane</keyword>
<proteinExistence type="inferred from homology"/>
<keyword evidence="8" id="KW-0811">Translocation</keyword>
<keyword evidence="5" id="KW-1133">Transmembrane helix</keyword>
<evidence type="ECO:0000256" key="7">
    <source>
        <dbReference type="ARBA" id="ARBA00023136"/>
    </source>
</evidence>
<dbReference type="InParanoid" id="K3X8V0"/>
<comment type="function">
    <text evidence="8">Essential core component of the TIM22 complex, a complex that mediates the import and insertion of multi-pass transmembrane proteins into the mitochondrial inner membrane. In the TIM22 complex, it constitutes the voltage-activated and signal-gated channel. Forms a twin-pore translocase that uses the membrane potential as external driving force in 2 voltage-dependent steps.</text>
</comment>
<sequence>MAAQGQQPTGPERAVQHVVKFMEESREECWKKSVLATVMGASMGVGLGTFLGTFEGAHGELVGKNMREQLYNGFRKSFIAGYERSLYFGKEFAMVGCIFAGIECIVERERAVHDMYNTVIAGAASGGALGAWAARQSGPQLLLKNTAKGAAGFAAMAVVFEKAIEHFTEK</sequence>
<dbReference type="GO" id="GO:0030943">
    <property type="term" value="F:mitochondrion targeting sequence binding"/>
    <property type="evidence" value="ECO:0007669"/>
    <property type="project" value="TreeGrafter"/>
</dbReference>
<dbReference type="PANTHER" id="PTHR14110">
    <property type="entry name" value="MITOCHONDRIAL IMPORT INNER MEMBRANE TRANSLOCASE SUBUNIT TIM22"/>
    <property type="match status" value="1"/>
</dbReference>
<dbReference type="EMBL" id="GL376597">
    <property type="status" value="NOT_ANNOTATED_CDS"/>
    <property type="molecule type" value="Genomic_DNA"/>
</dbReference>
<organism evidence="9 10">
    <name type="scientific">Globisporangium ultimum (strain ATCC 200006 / CBS 805.95 / DAOM BR144)</name>
    <name type="common">Pythium ultimum</name>
    <dbReference type="NCBI Taxonomy" id="431595"/>
    <lineage>
        <taxon>Eukaryota</taxon>
        <taxon>Sar</taxon>
        <taxon>Stramenopiles</taxon>
        <taxon>Oomycota</taxon>
        <taxon>Peronosporomycetes</taxon>
        <taxon>Pythiales</taxon>
        <taxon>Pythiaceae</taxon>
        <taxon>Globisporangium</taxon>
    </lineage>
</organism>
<dbReference type="InterPro" id="IPR039175">
    <property type="entry name" value="TIM22"/>
</dbReference>
<evidence type="ECO:0000256" key="8">
    <source>
        <dbReference type="RuleBase" id="RU367038"/>
    </source>
</evidence>
<protein>
    <recommendedName>
        <fullName evidence="8">Mitochondrial import inner membrane translocase subunit TIM22</fullName>
    </recommendedName>
</protein>
<reference evidence="9" key="3">
    <citation type="submission" date="2015-02" db="UniProtKB">
        <authorList>
            <consortium name="EnsemblProtists"/>
        </authorList>
    </citation>
    <scope>IDENTIFICATION</scope>
    <source>
        <strain evidence="9">DAOM BR144</strain>
    </source>
</reference>
<comment type="subcellular location">
    <subcellularLocation>
        <location evidence="1 8">Mitochondrion inner membrane</location>
        <topology evidence="1 8">Multi-pass membrane protein</topology>
    </subcellularLocation>
</comment>
<dbReference type="PANTHER" id="PTHR14110:SF0">
    <property type="entry name" value="MITOCHONDRIAL IMPORT INNER MEMBRANE TRANSLOCASE SUBUNIT TIM22"/>
    <property type="match status" value="1"/>
</dbReference>
<keyword evidence="8" id="KW-0653">Protein transport</keyword>
<accession>K3X8V0</accession>
<reference evidence="10" key="2">
    <citation type="submission" date="2010-04" db="EMBL/GenBank/DDBJ databases">
        <authorList>
            <person name="Buell R."/>
            <person name="Hamilton J."/>
            <person name="Hostetler J."/>
        </authorList>
    </citation>
    <scope>NUCLEOTIDE SEQUENCE [LARGE SCALE GENOMIC DNA]</scope>
    <source>
        <strain evidence="10">DAOM:BR144</strain>
    </source>
</reference>
<name>K3X8V0_GLOUD</name>
<keyword evidence="7" id="KW-0472">Membrane</keyword>